<organism evidence="2 3">
    <name type="scientific">Rossellomorea vietnamensis</name>
    <dbReference type="NCBI Taxonomy" id="218284"/>
    <lineage>
        <taxon>Bacteria</taxon>
        <taxon>Bacillati</taxon>
        <taxon>Bacillota</taxon>
        <taxon>Bacilli</taxon>
        <taxon>Bacillales</taxon>
        <taxon>Bacillaceae</taxon>
        <taxon>Rossellomorea</taxon>
    </lineage>
</organism>
<comment type="caution">
    <text evidence="2">The sequence shown here is derived from an EMBL/GenBank/DDBJ whole genome shotgun (WGS) entry which is preliminary data.</text>
</comment>
<name>A0A5D4MFW7_9BACI</name>
<evidence type="ECO:0000313" key="3">
    <source>
        <dbReference type="Proteomes" id="UP000325182"/>
    </source>
</evidence>
<reference evidence="2 3" key="1">
    <citation type="submission" date="2019-08" db="EMBL/GenBank/DDBJ databases">
        <title>Bacillus genomes from the desert of Cuatro Cienegas, Coahuila.</title>
        <authorList>
            <person name="Olmedo-Alvarez G."/>
        </authorList>
    </citation>
    <scope>NUCLEOTIDE SEQUENCE [LARGE SCALE GENOMIC DNA]</scope>
    <source>
        <strain evidence="2 3">CH128b_4D</strain>
    </source>
</reference>
<gene>
    <name evidence="2" type="ORF">FZC84_03385</name>
</gene>
<accession>A0A5D4MFW7</accession>
<keyword evidence="1" id="KW-0472">Membrane</keyword>
<proteinExistence type="predicted"/>
<keyword evidence="1" id="KW-0812">Transmembrane</keyword>
<evidence type="ECO:0000313" key="2">
    <source>
        <dbReference type="EMBL" id="TYS00552.1"/>
    </source>
</evidence>
<dbReference type="Pfam" id="PF10966">
    <property type="entry name" value="DUF2768"/>
    <property type="match status" value="1"/>
</dbReference>
<evidence type="ECO:0000256" key="1">
    <source>
        <dbReference type="SAM" id="Phobius"/>
    </source>
</evidence>
<dbReference type="InterPro" id="IPR020076">
    <property type="entry name" value="DUF2768"/>
</dbReference>
<dbReference type="Proteomes" id="UP000325182">
    <property type="component" value="Unassembled WGS sequence"/>
</dbReference>
<keyword evidence="1" id="KW-1133">Transmembrane helix</keyword>
<feature type="transmembrane region" description="Helical" evidence="1">
    <location>
        <begin position="38"/>
        <end position="60"/>
    </location>
</feature>
<dbReference type="EMBL" id="VTEG01000002">
    <property type="protein sequence ID" value="TYS00552.1"/>
    <property type="molecule type" value="Genomic_DNA"/>
</dbReference>
<feature type="transmembrane region" description="Helical" evidence="1">
    <location>
        <begin position="6"/>
        <end position="26"/>
    </location>
</feature>
<protein>
    <submittedName>
        <fullName evidence="2">DUF2768 domain-containing protein</fullName>
    </submittedName>
</protein>
<dbReference type="AlphaFoldDB" id="A0A5D4MFW7"/>
<sequence length="65" mass="7396">MSSMMKMWVSFASMGFMIFAILTIYVSRYKLKKGFFRFVTALIAYVLMITGGMMMAYIVLSGPTN</sequence>